<dbReference type="PATRIC" id="fig|568816.4.peg.1791"/>
<name>G4Q3Z0_ACIIR</name>
<dbReference type="EMBL" id="CP003058">
    <property type="protein sequence ID" value="AEQ23056.1"/>
    <property type="molecule type" value="Genomic_DNA"/>
</dbReference>
<evidence type="ECO:0000313" key="1">
    <source>
        <dbReference type="EMBL" id="AEQ23056.1"/>
    </source>
</evidence>
<proteinExistence type="predicted"/>
<accession>G4Q3Z0</accession>
<organism evidence="1 2">
    <name type="scientific">Acidaminococcus intestini (strain RyC-MR95)</name>
    <dbReference type="NCBI Taxonomy" id="568816"/>
    <lineage>
        <taxon>Bacteria</taxon>
        <taxon>Bacillati</taxon>
        <taxon>Bacillota</taxon>
        <taxon>Negativicutes</taxon>
        <taxon>Acidaminococcales</taxon>
        <taxon>Acidaminococcaceae</taxon>
        <taxon>Acidaminococcus</taxon>
    </lineage>
</organism>
<dbReference type="AlphaFoldDB" id="G4Q3Z0"/>
<dbReference type="Proteomes" id="UP000007093">
    <property type="component" value="Chromosome"/>
</dbReference>
<reference evidence="1 2" key="1">
    <citation type="journal article" date="2011" name="J. Bacteriol.">
        <title>Complete genome sequence of Acidaminococcus intestini RYC-MR95, a Gram-negative bacterium from the phylum Firmicutes.</title>
        <authorList>
            <person name="D'Auria G."/>
            <person name="Galan J.C."/>
            <person name="Rodriguez-Alcayna M."/>
            <person name="Moya A."/>
            <person name="Baquero F."/>
            <person name="Latorre A."/>
        </authorList>
    </citation>
    <scope>NUCLEOTIDE SEQUENCE [LARGE SCALE GENOMIC DNA]</scope>
    <source>
        <strain evidence="1 2">RyC-MR95</strain>
    </source>
</reference>
<keyword evidence="2" id="KW-1185">Reference proteome</keyword>
<evidence type="ECO:0000313" key="2">
    <source>
        <dbReference type="Proteomes" id="UP000007093"/>
    </source>
</evidence>
<dbReference type="RefSeq" id="WP_014128855.1">
    <property type="nucleotide sequence ID" value="NC_016077.1"/>
</dbReference>
<dbReference type="HOGENOM" id="CLU_2968795_0_0_9"/>
<dbReference type="KEGG" id="ain:Acin_1845"/>
<dbReference type="STRING" id="568816.Acin_1845"/>
<dbReference type="InParanoid" id="G4Q3Z0"/>
<sequence length="58" mass="7159">MKEERRRYFTNKIFKYEEVRKRASVLPKGSLERARLESEYQRLVDEVREELDAEPRDI</sequence>
<gene>
    <name evidence="1" type="ordered locus">Acin_1845</name>
</gene>
<protein>
    <submittedName>
        <fullName evidence="1">Uncharacterized protein</fullName>
    </submittedName>
</protein>